<dbReference type="EMBL" id="ML994103">
    <property type="protein sequence ID" value="KAF2199003.1"/>
    <property type="molecule type" value="Genomic_DNA"/>
</dbReference>
<evidence type="ECO:0000256" key="2">
    <source>
        <dbReference type="ARBA" id="ARBA00023002"/>
    </source>
</evidence>
<dbReference type="InterPro" id="IPR002347">
    <property type="entry name" value="SDR_fam"/>
</dbReference>
<evidence type="ECO:0000256" key="3">
    <source>
        <dbReference type="SAM" id="MobiDB-lite"/>
    </source>
</evidence>
<organism evidence="4 5">
    <name type="scientific">Delitschia confertaspora ATCC 74209</name>
    <dbReference type="NCBI Taxonomy" id="1513339"/>
    <lineage>
        <taxon>Eukaryota</taxon>
        <taxon>Fungi</taxon>
        <taxon>Dikarya</taxon>
        <taxon>Ascomycota</taxon>
        <taxon>Pezizomycotina</taxon>
        <taxon>Dothideomycetes</taxon>
        <taxon>Pleosporomycetidae</taxon>
        <taxon>Pleosporales</taxon>
        <taxon>Delitschiaceae</taxon>
        <taxon>Delitschia</taxon>
    </lineage>
</organism>
<dbReference type="Gene3D" id="3.40.50.720">
    <property type="entry name" value="NAD(P)-binding Rossmann-like Domain"/>
    <property type="match status" value="1"/>
</dbReference>
<name>A0A9P4JM59_9PLEO</name>
<dbReference type="SUPFAM" id="SSF51735">
    <property type="entry name" value="NAD(P)-binding Rossmann-fold domains"/>
    <property type="match status" value="1"/>
</dbReference>
<feature type="region of interest" description="Disordered" evidence="3">
    <location>
        <begin position="1"/>
        <end position="28"/>
    </location>
</feature>
<dbReference type="PANTHER" id="PTHR43976">
    <property type="entry name" value="SHORT CHAIN DEHYDROGENASE"/>
    <property type="match status" value="1"/>
</dbReference>
<comment type="similarity">
    <text evidence="1">Belongs to the short-chain dehydrogenases/reductases (SDR) family.</text>
</comment>
<accession>A0A9P4JM59</accession>
<keyword evidence="2" id="KW-0560">Oxidoreductase</keyword>
<proteinExistence type="inferred from homology"/>
<dbReference type="PANTHER" id="PTHR43976:SF16">
    <property type="entry name" value="SHORT-CHAIN DEHYDROGENASE_REDUCTASE FAMILY PROTEIN"/>
    <property type="match status" value="1"/>
</dbReference>
<protein>
    <submittedName>
        <fullName evidence="4">Short chain dehydrogenase/reductase family protein-like protein</fullName>
    </submittedName>
</protein>
<gene>
    <name evidence="4" type="ORF">GQ43DRAFT_442864</name>
</gene>
<dbReference type="Pfam" id="PF00106">
    <property type="entry name" value="adh_short"/>
    <property type="match status" value="1"/>
</dbReference>
<dbReference type="InterPro" id="IPR036291">
    <property type="entry name" value="NAD(P)-bd_dom_sf"/>
</dbReference>
<comment type="caution">
    <text evidence="4">The sequence shown here is derived from an EMBL/GenBank/DDBJ whole genome shotgun (WGS) entry which is preliminary data.</text>
</comment>
<dbReference type="AlphaFoldDB" id="A0A9P4JM59"/>
<dbReference type="PRINTS" id="PR00081">
    <property type="entry name" value="GDHRDH"/>
</dbReference>
<keyword evidence="5" id="KW-1185">Reference proteome</keyword>
<dbReference type="OrthoDB" id="1933717at2759"/>
<dbReference type="GO" id="GO:0016491">
    <property type="term" value="F:oxidoreductase activity"/>
    <property type="evidence" value="ECO:0007669"/>
    <property type="project" value="UniProtKB-KW"/>
</dbReference>
<evidence type="ECO:0000313" key="5">
    <source>
        <dbReference type="Proteomes" id="UP000799536"/>
    </source>
</evidence>
<evidence type="ECO:0000313" key="4">
    <source>
        <dbReference type="EMBL" id="KAF2199003.1"/>
    </source>
</evidence>
<dbReference type="Proteomes" id="UP000799536">
    <property type="component" value="Unassembled WGS sequence"/>
</dbReference>
<reference evidence="4" key="1">
    <citation type="journal article" date="2020" name="Stud. Mycol.">
        <title>101 Dothideomycetes genomes: a test case for predicting lifestyles and emergence of pathogens.</title>
        <authorList>
            <person name="Haridas S."/>
            <person name="Albert R."/>
            <person name="Binder M."/>
            <person name="Bloem J."/>
            <person name="Labutti K."/>
            <person name="Salamov A."/>
            <person name="Andreopoulos B."/>
            <person name="Baker S."/>
            <person name="Barry K."/>
            <person name="Bills G."/>
            <person name="Bluhm B."/>
            <person name="Cannon C."/>
            <person name="Castanera R."/>
            <person name="Culley D."/>
            <person name="Daum C."/>
            <person name="Ezra D."/>
            <person name="Gonzalez J."/>
            <person name="Henrissat B."/>
            <person name="Kuo A."/>
            <person name="Liang C."/>
            <person name="Lipzen A."/>
            <person name="Lutzoni F."/>
            <person name="Magnuson J."/>
            <person name="Mondo S."/>
            <person name="Nolan M."/>
            <person name="Ohm R."/>
            <person name="Pangilinan J."/>
            <person name="Park H.-J."/>
            <person name="Ramirez L."/>
            <person name="Alfaro M."/>
            <person name="Sun H."/>
            <person name="Tritt A."/>
            <person name="Yoshinaga Y."/>
            <person name="Zwiers L.-H."/>
            <person name="Turgeon B."/>
            <person name="Goodwin S."/>
            <person name="Spatafora J."/>
            <person name="Crous P."/>
            <person name="Grigoriev I."/>
        </authorList>
    </citation>
    <scope>NUCLEOTIDE SEQUENCE</scope>
    <source>
        <strain evidence="4">ATCC 74209</strain>
    </source>
</reference>
<dbReference type="InterPro" id="IPR051911">
    <property type="entry name" value="SDR_oxidoreductase"/>
</dbReference>
<evidence type="ECO:0000256" key="1">
    <source>
        <dbReference type="ARBA" id="ARBA00006484"/>
    </source>
</evidence>
<sequence>MTPSQNTTTASSSSRPPRPRSPHFPPHNAPRVWFITNGTSPIAIALAKQVLDHGDYVVAGVMPIEFEKREGQSEDFRSFLEDVKKTERWRERLRVVGLDGRIMGQCQAAAAEAVEAFGRIDVLLGSTSEAVIGAIEELSQTSRTISLVQDTFETNFFANVNIIKAVLPVMRKRKNGHVIMLTGISGHLGTPGLGMYCSSQWAIEGYCDSLAYEIAPFNIKMSIVQANIEINILTNRLTSVPPLSQYTPEENPAPLARDIFSTLLDKIDRANNPSAFIEDNSPANSTATASLDGGYLEQSTGDLLMSAQVTSFYAPLPLSLKNSLVAETVHALTAIGGHDNPPARHIVGYEGVISVKEKLKTVSEELEDFIEVSNAVDIAREDTNVMVLEGDS</sequence>
<feature type="compositionally biased region" description="Polar residues" evidence="3">
    <location>
        <begin position="1"/>
        <end position="10"/>
    </location>
</feature>